<name>A0ABD1M4U2_9FABA</name>
<dbReference type="AlphaFoldDB" id="A0ABD1M4U2"/>
<sequence>MKDSSIHLPNVSCRETHTLLSAWCKIIEAVCLPSHSLGKFWPAFTVLPFPHSLSSLSHTFPAFPILLFKHYCELGFGFDSSPVDDDRCLSDTLPVVGLYYAIKKRYNNCLLSKTTSSSSDCDNTPSPFGSPHSSVFTTGLLRLKFDFVQGLLRLKISGFVQ</sequence>
<dbReference type="InterPro" id="IPR012881">
    <property type="entry name" value="DUF1685"/>
</dbReference>
<dbReference type="EMBL" id="JBGMDY010000006">
    <property type="protein sequence ID" value="KAL2330790.1"/>
    <property type="molecule type" value="Genomic_DNA"/>
</dbReference>
<organism evidence="1 2">
    <name type="scientific">Flemingia macrophylla</name>
    <dbReference type="NCBI Taxonomy" id="520843"/>
    <lineage>
        <taxon>Eukaryota</taxon>
        <taxon>Viridiplantae</taxon>
        <taxon>Streptophyta</taxon>
        <taxon>Embryophyta</taxon>
        <taxon>Tracheophyta</taxon>
        <taxon>Spermatophyta</taxon>
        <taxon>Magnoliopsida</taxon>
        <taxon>eudicotyledons</taxon>
        <taxon>Gunneridae</taxon>
        <taxon>Pentapetalae</taxon>
        <taxon>rosids</taxon>
        <taxon>fabids</taxon>
        <taxon>Fabales</taxon>
        <taxon>Fabaceae</taxon>
        <taxon>Papilionoideae</taxon>
        <taxon>50 kb inversion clade</taxon>
        <taxon>NPAAA clade</taxon>
        <taxon>indigoferoid/millettioid clade</taxon>
        <taxon>Phaseoleae</taxon>
        <taxon>Flemingia</taxon>
    </lineage>
</organism>
<evidence type="ECO:0000313" key="2">
    <source>
        <dbReference type="Proteomes" id="UP001603857"/>
    </source>
</evidence>
<comment type="caution">
    <text evidence="1">The sequence shown here is derived from an EMBL/GenBank/DDBJ whole genome shotgun (WGS) entry which is preliminary data.</text>
</comment>
<proteinExistence type="predicted"/>
<keyword evidence="2" id="KW-1185">Reference proteome</keyword>
<accession>A0ABD1M4U2</accession>
<dbReference type="Pfam" id="PF07939">
    <property type="entry name" value="DUF1685"/>
    <property type="match status" value="1"/>
</dbReference>
<dbReference type="Proteomes" id="UP001603857">
    <property type="component" value="Unassembled WGS sequence"/>
</dbReference>
<gene>
    <name evidence="1" type="ORF">Fmac_018371</name>
</gene>
<evidence type="ECO:0000313" key="1">
    <source>
        <dbReference type="EMBL" id="KAL2330790.1"/>
    </source>
</evidence>
<protein>
    <submittedName>
        <fullName evidence="1">Uncharacterized protein</fullName>
    </submittedName>
</protein>
<reference evidence="1 2" key="1">
    <citation type="submission" date="2024-08" db="EMBL/GenBank/DDBJ databases">
        <title>Insights into the chromosomal genome structure of Flemingia macrophylla.</title>
        <authorList>
            <person name="Ding Y."/>
            <person name="Zhao Y."/>
            <person name="Bi W."/>
            <person name="Wu M."/>
            <person name="Zhao G."/>
            <person name="Gong Y."/>
            <person name="Li W."/>
            <person name="Zhang P."/>
        </authorList>
    </citation>
    <scope>NUCLEOTIDE SEQUENCE [LARGE SCALE GENOMIC DNA]</scope>
    <source>
        <strain evidence="1">DYQJB</strain>
        <tissue evidence="1">Leaf</tissue>
    </source>
</reference>